<accession>A0ABU0GF62</accession>
<reference evidence="2 3" key="1">
    <citation type="submission" date="2023-07" db="EMBL/GenBank/DDBJ databases">
        <title>Sequencing the genomes of 1000 actinobacteria strains.</title>
        <authorList>
            <person name="Klenk H.-P."/>
        </authorList>
    </citation>
    <scope>NUCLEOTIDE SEQUENCE [LARGE SCALE GENOMIC DNA]</scope>
    <source>
        <strain evidence="2 3">DSM 14785</strain>
    </source>
</reference>
<dbReference type="EMBL" id="JAUSVM010000001">
    <property type="protein sequence ID" value="MDQ0423986.1"/>
    <property type="molecule type" value="Genomic_DNA"/>
</dbReference>
<gene>
    <name evidence="2" type="ORF">JO380_000367</name>
</gene>
<feature type="compositionally biased region" description="Basic and acidic residues" evidence="1">
    <location>
        <begin position="30"/>
        <end position="39"/>
    </location>
</feature>
<comment type="caution">
    <text evidence="2">The sequence shown here is derived from an EMBL/GenBank/DDBJ whole genome shotgun (WGS) entry which is preliminary data.</text>
</comment>
<sequence>MDDHREQEAADRRRAGAAPPPLSLAAHVGAPDRHDDHPALVHVHGPRGRHASDLVRRRLRAGEVVRVRRGTYVDAAAWAVLDDEARHRARVRAVVAAAAGPVTLSHWSAAAVLGLPAVGRRDDRVHLVRPPAGGGRSHRDVVRHTVADVPTVVLVDGLRCTAPARTVVDLARLAGPAAGVAAADAAVRQGLTTTAELADEVERAARGRGVRAARVVAALVDPLAESPGESLSRVRMAELGAPAPVLQHEVHDRHGFVGRVDFWWPEHGVVGEFDGRVKYAGASHDVLWREKLREDRIRALGLGVARWTWADAWAGLPMLARLRAAGVR</sequence>
<protein>
    <recommendedName>
        <fullName evidence="4">CTP synthase</fullName>
    </recommendedName>
</protein>
<keyword evidence="3" id="KW-1185">Reference proteome</keyword>
<feature type="region of interest" description="Disordered" evidence="1">
    <location>
        <begin position="1"/>
        <end position="50"/>
    </location>
</feature>
<evidence type="ECO:0008006" key="4">
    <source>
        <dbReference type="Google" id="ProtNLM"/>
    </source>
</evidence>
<proteinExistence type="predicted"/>
<name>A0ABU0GF62_9CELL</name>
<evidence type="ECO:0000313" key="2">
    <source>
        <dbReference type="EMBL" id="MDQ0423986.1"/>
    </source>
</evidence>
<evidence type="ECO:0000256" key="1">
    <source>
        <dbReference type="SAM" id="MobiDB-lite"/>
    </source>
</evidence>
<dbReference type="RefSeq" id="WP_156442145.1">
    <property type="nucleotide sequence ID" value="NZ_JAUSVM010000001.1"/>
</dbReference>
<dbReference type="Proteomes" id="UP001240250">
    <property type="component" value="Unassembled WGS sequence"/>
</dbReference>
<evidence type="ECO:0000313" key="3">
    <source>
        <dbReference type="Proteomes" id="UP001240250"/>
    </source>
</evidence>
<feature type="compositionally biased region" description="Basic and acidic residues" evidence="1">
    <location>
        <begin position="1"/>
        <end position="14"/>
    </location>
</feature>
<organism evidence="2 3">
    <name type="scientific">Cellulomonas iranensis</name>
    <dbReference type="NCBI Taxonomy" id="76862"/>
    <lineage>
        <taxon>Bacteria</taxon>
        <taxon>Bacillati</taxon>
        <taxon>Actinomycetota</taxon>
        <taxon>Actinomycetes</taxon>
        <taxon>Micrococcales</taxon>
        <taxon>Cellulomonadaceae</taxon>
        <taxon>Cellulomonas</taxon>
    </lineage>
</organism>